<comment type="function">
    <text evidence="6">Involved in transcription antitermination. Required for transcription of ribosomal RNA (rRNA) genes. Binds specifically to the boxA antiterminator sequence of the ribosomal RNA (rrn) operons.</text>
</comment>
<reference evidence="8" key="1">
    <citation type="submission" date="2024-05" db="EMBL/GenBank/DDBJ databases">
        <title>Genome sequencing of novel strain.</title>
        <authorList>
            <person name="Ganbat D."/>
            <person name="Ganbat S."/>
            <person name="Lee S.-J."/>
        </authorList>
    </citation>
    <scope>NUCLEOTIDE SEQUENCE</scope>
    <source>
        <strain evidence="8">SMD15-11</strain>
    </source>
</reference>
<dbReference type="SUPFAM" id="SSF48013">
    <property type="entry name" value="NusB-like"/>
    <property type="match status" value="1"/>
</dbReference>
<sequence length="161" mass="18541">MSTTDQSGGTPRKASPVELRRRARRYCLQALYQWHMARTAPYEIEAQFLSDEDMERFDRPYFSEIFRGVTDTVGELDEAIKPCVDRPLKELDPIEHAVCRMGAWELRNRPDIPYRVVINEAVELAKAFGGTDGHKFVNRVLDRLASTVRATEVAARNQTRR</sequence>
<dbReference type="InterPro" id="IPR011605">
    <property type="entry name" value="NusB_fam"/>
</dbReference>
<dbReference type="InterPro" id="IPR035926">
    <property type="entry name" value="NusB-like_sf"/>
</dbReference>
<dbReference type="GO" id="GO:0006353">
    <property type="term" value="P:DNA-templated transcription termination"/>
    <property type="evidence" value="ECO:0007669"/>
    <property type="project" value="UniProtKB-UniRule"/>
</dbReference>
<dbReference type="RefSeq" id="WP_369602888.1">
    <property type="nucleotide sequence ID" value="NZ_CP154858.1"/>
</dbReference>
<gene>
    <name evidence="6 8" type="primary">nusB</name>
    <name evidence="8" type="ORF">AAIA72_08060</name>
</gene>
<dbReference type="PANTHER" id="PTHR11078">
    <property type="entry name" value="N UTILIZATION SUBSTANCE PROTEIN B-RELATED"/>
    <property type="match status" value="1"/>
</dbReference>
<keyword evidence="4 6" id="KW-0805">Transcription regulation</keyword>
<dbReference type="NCBIfam" id="TIGR01951">
    <property type="entry name" value="nusB"/>
    <property type="match status" value="1"/>
</dbReference>
<dbReference type="Gene3D" id="1.10.940.10">
    <property type="entry name" value="NusB-like"/>
    <property type="match status" value="1"/>
</dbReference>
<organism evidence="8">
    <name type="scientific">Thermohahella caldifontis</name>
    <dbReference type="NCBI Taxonomy" id="3142973"/>
    <lineage>
        <taxon>Bacteria</taxon>
        <taxon>Pseudomonadati</taxon>
        <taxon>Pseudomonadota</taxon>
        <taxon>Gammaproteobacteria</taxon>
        <taxon>Oceanospirillales</taxon>
        <taxon>Hahellaceae</taxon>
        <taxon>Thermohahella</taxon>
    </lineage>
</organism>
<dbReference type="InterPro" id="IPR006027">
    <property type="entry name" value="NusB_RsmB_TIM44"/>
</dbReference>
<evidence type="ECO:0000313" key="8">
    <source>
        <dbReference type="EMBL" id="XDT73912.1"/>
    </source>
</evidence>
<protein>
    <recommendedName>
        <fullName evidence="6">Transcription antitermination protein NusB</fullName>
    </recommendedName>
    <alternativeName>
        <fullName evidence="6">Antitermination factor NusB</fullName>
    </alternativeName>
</protein>
<dbReference type="KEGG" id="tcd:AAIA72_08060"/>
<dbReference type="EMBL" id="CP154858">
    <property type="protein sequence ID" value="XDT73912.1"/>
    <property type="molecule type" value="Genomic_DNA"/>
</dbReference>
<comment type="similarity">
    <text evidence="1 6">Belongs to the NusB family.</text>
</comment>
<dbReference type="GO" id="GO:0031564">
    <property type="term" value="P:transcription antitermination"/>
    <property type="evidence" value="ECO:0007669"/>
    <property type="project" value="UniProtKB-KW"/>
</dbReference>
<feature type="domain" description="NusB/RsmB/TIM44" evidence="7">
    <location>
        <begin position="21"/>
        <end position="145"/>
    </location>
</feature>
<evidence type="ECO:0000256" key="5">
    <source>
        <dbReference type="ARBA" id="ARBA00023163"/>
    </source>
</evidence>
<keyword evidence="5 6" id="KW-0804">Transcription</keyword>
<proteinExistence type="inferred from homology"/>
<dbReference type="AlphaFoldDB" id="A0AB39UZX4"/>
<evidence type="ECO:0000256" key="3">
    <source>
        <dbReference type="ARBA" id="ARBA00022884"/>
    </source>
</evidence>
<evidence type="ECO:0000259" key="7">
    <source>
        <dbReference type="Pfam" id="PF01029"/>
    </source>
</evidence>
<dbReference type="PANTHER" id="PTHR11078:SF3">
    <property type="entry name" value="ANTITERMINATION NUSB DOMAIN-CONTAINING PROTEIN"/>
    <property type="match status" value="1"/>
</dbReference>
<keyword evidence="3 6" id="KW-0694">RNA-binding</keyword>
<evidence type="ECO:0000256" key="2">
    <source>
        <dbReference type="ARBA" id="ARBA00022814"/>
    </source>
</evidence>
<name>A0AB39UZX4_9GAMM</name>
<evidence type="ECO:0000256" key="1">
    <source>
        <dbReference type="ARBA" id="ARBA00005952"/>
    </source>
</evidence>
<evidence type="ECO:0000256" key="6">
    <source>
        <dbReference type="HAMAP-Rule" id="MF_00073"/>
    </source>
</evidence>
<dbReference type="HAMAP" id="MF_00073">
    <property type="entry name" value="NusB"/>
    <property type="match status" value="1"/>
</dbReference>
<dbReference type="Pfam" id="PF01029">
    <property type="entry name" value="NusB"/>
    <property type="match status" value="1"/>
</dbReference>
<dbReference type="GO" id="GO:0003723">
    <property type="term" value="F:RNA binding"/>
    <property type="evidence" value="ECO:0007669"/>
    <property type="project" value="UniProtKB-UniRule"/>
</dbReference>
<dbReference type="GO" id="GO:0005829">
    <property type="term" value="C:cytosol"/>
    <property type="evidence" value="ECO:0007669"/>
    <property type="project" value="TreeGrafter"/>
</dbReference>
<accession>A0AB39UZX4</accession>
<evidence type="ECO:0000256" key="4">
    <source>
        <dbReference type="ARBA" id="ARBA00023015"/>
    </source>
</evidence>
<keyword evidence="2 6" id="KW-0889">Transcription antitermination</keyword>